<evidence type="ECO:0000313" key="2">
    <source>
        <dbReference type="EMBL" id="RID85017.1"/>
    </source>
</evidence>
<keyword evidence="3" id="KW-1185">Reference proteome</keyword>
<sequence>MLDYIPIDKDSLPEQFEIDLGNESFIFEVNYNQSFDFFTINLYDANQIPIVIGEKLVLNRPLWSNLIDQRLPAPAIVPMDESGKAIRVTLDNFMVTTFLYIDNVANIPDEPSLEGNGYDG</sequence>
<gene>
    <name evidence="2" type="ORF">D1970_10645</name>
</gene>
<accession>A0A398B5C0</accession>
<dbReference type="Proteomes" id="UP000265816">
    <property type="component" value="Unassembled WGS sequence"/>
</dbReference>
<proteinExistence type="predicted"/>
<protein>
    <recommendedName>
        <fullName evidence="1">Cyanophage baseplate Pam3 plug gp18 domain-containing protein</fullName>
    </recommendedName>
</protein>
<dbReference type="InterPro" id="IPR054252">
    <property type="entry name" value="Pam3_gp18"/>
</dbReference>
<name>A0A398B5C0_9BACI</name>
<dbReference type="AlphaFoldDB" id="A0A398B5C0"/>
<evidence type="ECO:0000313" key="3">
    <source>
        <dbReference type="Proteomes" id="UP000265816"/>
    </source>
</evidence>
<feature type="domain" description="Cyanophage baseplate Pam3 plug gp18" evidence="1">
    <location>
        <begin position="3"/>
        <end position="103"/>
    </location>
</feature>
<dbReference type="EMBL" id="QWVT01000017">
    <property type="protein sequence ID" value="RID85017.1"/>
    <property type="molecule type" value="Genomic_DNA"/>
</dbReference>
<reference evidence="2 3" key="1">
    <citation type="submission" date="2018-08" db="EMBL/GenBank/DDBJ databases">
        <title>Bacillus jemisoniae sp. nov., Bacillus chryseoplanitiae sp. nov., Bacillus resnikiae sp. nov., and Bacillus frankliniae sp. nov., isolated from Viking spacecraft and associated surfaces.</title>
        <authorList>
            <person name="Seuylemezian A."/>
            <person name="Vaishampayan P."/>
        </authorList>
    </citation>
    <scope>NUCLEOTIDE SEQUENCE [LARGE SCALE GENOMIC DNA]</scope>
    <source>
        <strain evidence="2 3">JJ-247</strain>
    </source>
</reference>
<comment type="caution">
    <text evidence="2">The sequence shown here is derived from an EMBL/GenBank/DDBJ whole genome shotgun (WGS) entry which is preliminary data.</text>
</comment>
<organism evidence="2 3">
    <name type="scientific">Mesobacillus zeae</name>
    <dbReference type="NCBI Taxonomy" id="1917180"/>
    <lineage>
        <taxon>Bacteria</taxon>
        <taxon>Bacillati</taxon>
        <taxon>Bacillota</taxon>
        <taxon>Bacilli</taxon>
        <taxon>Bacillales</taxon>
        <taxon>Bacillaceae</taxon>
        <taxon>Mesobacillus</taxon>
    </lineage>
</organism>
<dbReference type="RefSeq" id="WP_119112852.1">
    <property type="nucleotide sequence ID" value="NZ_CBCSEO010000031.1"/>
</dbReference>
<dbReference type="Pfam" id="PF22479">
    <property type="entry name" value="Pam3_gp18"/>
    <property type="match status" value="1"/>
</dbReference>
<dbReference type="OrthoDB" id="1697005at2"/>
<evidence type="ECO:0000259" key="1">
    <source>
        <dbReference type="Pfam" id="PF22479"/>
    </source>
</evidence>